<accession>A0A2T7UFY1</accession>
<sequence length="200" mass="21819">MGRSKKYERSDIVRKAMDLFWRDGFHGTSTQTLVESMAVNRFSLYAEFGNKQNLYEAALQLYAQEVVDQHFRALESEDAGLPQIEAMFSGFAAAAGEPGSELGCFMCNCATERGAEDPGSQVFVHAHVARISAALSNALNHAREDGDIRPEVDTVQEGQFLATLLLGFFVLLRAKVDPAVVRSSAQAALAHLQRLATPPA</sequence>
<dbReference type="PANTHER" id="PTHR47506:SF1">
    <property type="entry name" value="HTH-TYPE TRANSCRIPTIONAL REGULATOR YJDC"/>
    <property type="match status" value="1"/>
</dbReference>
<dbReference type="PANTHER" id="PTHR47506">
    <property type="entry name" value="TRANSCRIPTIONAL REGULATORY PROTEIN"/>
    <property type="match status" value="1"/>
</dbReference>
<dbReference type="InterPro" id="IPR009057">
    <property type="entry name" value="Homeodomain-like_sf"/>
</dbReference>
<dbReference type="SUPFAM" id="SSF46689">
    <property type="entry name" value="Homeodomain-like"/>
    <property type="match status" value="1"/>
</dbReference>
<keyword evidence="2 4" id="KW-0238">DNA-binding</keyword>
<evidence type="ECO:0000313" key="6">
    <source>
        <dbReference type="EMBL" id="PVE43572.1"/>
    </source>
</evidence>
<keyword evidence="3" id="KW-0804">Transcription</keyword>
<evidence type="ECO:0000256" key="2">
    <source>
        <dbReference type="ARBA" id="ARBA00023125"/>
    </source>
</evidence>
<dbReference type="Pfam" id="PF00440">
    <property type="entry name" value="TetR_N"/>
    <property type="match status" value="1"/>
</dbReference>
<evidence type="ECO:0000259" key="5">
    <source>
        <dbReference type="PROSITE" id="PS50977"/>
    </source>
</evidence>
<dbReference type="AlphaFoldDB" id="A0A2T7UFY1"/>
<dbReference type="STRING" id="1293045.H663_04080"/>
<dbReference type="Gene3D" id="1.10.10.60">
    <property type="entry name" value="Homeodomain-like"/>
    <property type="match status" value="1"/>
</dbReference>
<dbReference type="PROSITE" id="PS50977">
    <property type="entry name" value="HTH_TETR_2"/>
    <property type="match status" value="1"/>
</dbReference>
<feature type="domain" description="HTH tetR-type" evidence="5">
    <location>
        <begin position="6"/>
        <end position="66"/>
    </location>
</feature>
<comment type="caution">
    <text evidence="6">The sequence shown here is derived from an EMBL/GenBank/DDBJ whole genome shotgun (WGS) entry which is preliminary data.</text>
</comment>
<dbReference type="SUPFAM" id="SSF48498">
    <property type="entry name" value="Tetracyclin repressor-like, C-terminal domain"/>
    <property type="match status" value="1"/>
</dbReference>
<evidence type="ECO:0000256" key="4">
    <source>
        <dbReference type="PROSITE-ProRule" id="PRU00335"/>
    </source>
</evidence>
<dbReference type="InterPro" id="IPR001647">
    <property type="entry name" value="HTH_TetR"/>
</dbReference>
<feature type="DNA-binding region" description="H-T-H motif" evidence="4">
    <location>
        <begin position="29"/>
        <end position="48"/>
    </location>
</feature>
<dbReference type="GO" id="GO:0003677">
    <property type="term" value="F:DNA binding"/>
    <property type="evidence" value="ECO:0007669"/>
    <property type="project" value="UniProtKB-UniRule"/>
</dbReference>
<dbReference type="Proteomes" id="UP000037507">
    <property type="component" value="Unassembled WGS sequence"/>
</dbReference>
<gene>
    <name evidence="6" type="ORF">H663_006140</name>
</gene>
<organism evidence="6 7">
    <name type="scientific">Limnohabitans planktonicus II-D5</name>
    <dbReference type="NCBI Taxonomy" id="1293045"/>
    <lineage>
        <taxon>Bacteria</taxon>
        <taxon>Pseudomonadati</taxon>
        <taxon>Pseudomonadota</taxon>
        <taxon>Betaproteobacteria</taxon>
        <taxon>Burkholderiales</taxon>
        <taxon>Comamonadaceae</taxon>
        <taxon>Limnohabitans</taxon>
    </lineage>
</organism>
<dbReference type="InterPro" id="IPR036271">
    <property type="entry name" value="Tet_transcr_reg_TetR-rel_C_sf"/>
</dbReference>
<dbReference type="Pfam" id="PF16925">
    <property type="entry name" value="TetR_C_13"/>
    <property type="match status" value="1"/>
</dbReference>
<evidence type="ECO:0000256" key="1">
    <source>
        <dbReference type="ARBA" id="ARBA00023015"/>
    </source>
</evidence>
<dbReference type="OrthoDB" id="270177at2"/>
<proteinExistence type="predicted"/>
<keyword evidence="1" id="KW-0805">Transcription regulation</keyword>
<evidence type="ECO:0000256" key="3">
    <source>
        <dbReference type="ARBA" id="ARBA00023163"/>
    </source>
</evidence>
<keyword evidence="7" id="KW-1185">Reference proteome</keyword>
<dbReference type="EMBL" id="LFYT02000005">
    <property type="protein sequence ID" value="PVE43572.1"/>
    <property type="molecule type" value="Genomic_DNA"/>
</dbReference>
<protein>
    <recommendedName>
        <fullName evidence="5">HTH tetR-type domain-containing protein</fullName>
    </recommendedName>
</protein>
<dbReference type="Gene3D" id="1.10.357.10">
    <property type="entry name" value="Tetracycline Repressor, domain 2"/>
    <property type="match status" value="1"/>
</dbReference>
<reference evidence="6" key="1">
    <citation type="submission" date="2017-04" db="EMBL/GenBank/DDBJ databases">
        <title>Unexpected and diverse lifestyles within the genus Limnohabitans.</title>
        <authorList>
            <person name="Kasalicky V."/>
            <person name="Mehrshad M."/>
            <person name="Andrei S.-A."/>
            <person name="Salcher M."/>
            <person name="Kratochvilova H."/>
            <person name="Simek K."/>
            <person name="Ghai R."/>
        </authorList>
    </citation>
    <scope>NUCLEOTIDE SEQUENCE [LARGE SCALE GENOMIC DNA]</scope>
    <source>
        <strain evidence="6">II-D5</strain>
    </source>
</reference>
<dbReference type="InterPro" id="IPR011075">
    <property type="entry name" value="TetR_C"/>
</dbReference>
<dbReference type="RefSeq" id="WP_083451060.1">
    <property type="nucleotide sequence ID" value="NZ_LFYT02000005.1"/>
</dbReference>
<name>A0A2T7UFY1_9BURK</name>
<evidence type="ECO:0000313" key="7">
    <source>
        <dbReference type="Proteomes" id="UP000037507"/>
    </source>
</evidence>